<sequence>KKNKKIQIFAMSGAKHVSANEQKTTITTVKHGGGPVVLWRCFTDARNGNSDFIRPFWQNFGMIVLLESPVIIKLQSVRQRHQKNVLEWPVQSVYSLYVLTTFIHCV</sequence>
<evidence type="ECO:0000313" key="1">
    <source>
        <dbReference type="Ensembl" id="ENSCCRP00015006932.1"/>
    </source>
</evidence>
<organism evidence="1 2">
    <name type="scientific">Cyprinus carpio</name>
    <name type="common">Common carp</name>
    <dbReference type="NCBI Taxonomy" id="7962"/>
    <lineage>
        <taxon>Eukaryota</taxon>
        <taxon>Metazoa</taxon>
        <taxon>Chordata</taxon>
        <taxon>Craniata</taxon>
        <taxon>Vertebrata</taxon>
        <taxon>Euteleostomi</taxon>
        <taxon>Actinopterygii</taxon>
        <taxon>Neopterygii</taxon>
        <taxon>Teleostei</taxon>
        <taxon>Ostariophysi</taxon>
        <taxon>Cypriniformes</taxon>
        <taxon>Cyprinidae</taxon>
        <taxon>Cyprininae</taxon>
        <taxon>Cyprinus</taxon>
    </lineage>
</organism>
<protein>
    <submittedName>
        <fullName evidence="1">Uncharacterized protein</fullName>
    </submittedName>
</protein>
<dbReference type="AlphaFoldDB" id="A0A8C1YHS4"/>
<dbReference type="Proteomes" id="UP000694700">
    <property type="component" value="Unplaced"/>
</dbReference>
<proteinExistence type="predicted"/>
<evidence type="ECO:0000313" key="2">
    <source>
        <dbReference type="Proteomes" id="UP000694700"/>
    </source>
</evidence>
<name>A0A8C1YHS4_CYPCA</name>
<dbReference type="Ensembl" id="ENSCCRT00015007212.1">
    <property type="protein sequence ID" value="ENSCCRP00015006932.1"/>
    <property type="gene ID" value="ENSCCRG00015003510.1"/>
</dbReference>
<reference evidence="1" key="1">
    <citation type="submission" date="2025-08" db="UniProtKB">
        <authorList>
            <consortium name="Ensembl"/>
        </authorList>
    </citation>
    <scope>IDENTIFICATION</scope>
</reference>
<accession>A0A8C1YHS4</accession>